<organism evidence="2 3">
    <name type="scientific">Cirrhinus mrigala</name>
    <name type="common">Mrigala</name>
    <dbReference type="NCBI Taxonomy" id="683832"/>
    <lineage>
        <taxon>Eukaryota</taxon>
        <taxon>Metazoa</taxon>
        <taxon>Chordata</taxon>
        <taxon>Craniata</taxon>
        <taxon>Vertebrata</taxon>
        <taxon>Euteleostomi</taxon>
        <taxon>Actinopterygii</taxon>
        <taxon>Neopterygii</taxon>
        <taxon>Teleostei</taxon>
        <taxon>Ostariophysi</taxon>
        <taxon>Cypriniformes</taxon>
        <taxon>Cyprinidae</taxon>
        <taxon>Labeoninae</taxon>
        <taxon>Labeonini</taxon>
        <taxon>Cirrhinus</taxon>
    </lineage>
</organism>
<keyword evidence="3" id="KW-1185">Reference proteome</keyword>
<feature type="region of interest" description="Disordered" evidence="1">
    <location>
        <begin position="1"/>
        <end position="104"/>
    </location>
</feature>
<gene>
    <name evidence="2" type="ORF">M9458_011037</name>
</gene>
<dbReference type="AlphaFoldDB" id="A0ABD0R2W2"/>
<dbReference type="EMBL" id="JAMKFB020000005">
    <property type="protein sequence ID" value="KAL0192741.1"/>
    <property type="molecule type" value="Genomic_DNA"/>
</dbReference>
<feature type="compositionally biased region" description="Polar residues" evidence="1">
    <location>
        <begin position="75"/>
        <end position="85"/>
    </location>
</feature>
<feature type="compositionally biased region" description="Basic and acidic residues" evidence="1">
    <location>
        <begin position="56"/>
        <end position="74"/>
    </location>
</feature>
<protein>
    <submittedName>
        <fullName evidence="2">Uncharacterized protein</fullName>
    </submittedName>
</protein>
<accession>A0ABD0R2W2</accession>
<evidence type="ECO:0000313" key="3">
    <source>
        <dbReference type="Proteomes" id="UP001529510"/>
    </source>
</evidence>
<dbReference type="Proteomes" id="UP001529510">
    <property type="component" value="Unassembled WGS sequence"/>
</dbReference>
<evidence type="ECO:0000256" key="1">
    <source>
        <dbReference type="SAM" id="MobiDB-lite"/>
    </source>
</evidence>
<sequence length="152" mass="17009">SCPSSPLFVPLGMERSVQKTRKLSKDGGALSTDSEDVNGSPKERKPHKRHKGPRGKSVEESQAHKNKNKLEDKPPSNTKEQLQTSAKEHVQGQENSVTENKTKVPGECKSFPVMWFATLYYACERTRPLDRVALPAQCKTLKLSHESFVVNH</sequence>
<name>A0ABD0R2W2_CIRMR</name>
<proteinExistence type="predicted"/>
<comment type="caution">
    <text evidence="2">The sequence shown here is derived from an EMBL/GenBank/DDBJ whole genome shotgun (WGS) entry which is preliminary data.</text>
</comment>
<feature type="compositionally biased region" description="Basic residues" evidence="1">
    <location>
        <begin position="44"/>
        <end position="54"/>
    </location>
</feature>
<evidence type="ECO:0000313" key="2">
    <source>
        <dbReference type="EMBL" id="KAL0192741.1"/>
    </source>
</evidence>
<reference evidence="2 3" key="1">
    <citation type="submission" date="2024-05" db="EMBL/GenBank/DDBJ databases">
        <title>Genome sequencing and assembly of Indian major carp, Cirrhinus mrigala (Hamilton, 1822).</title>
        <authorList>
            <person name="Mohindra V."/>
            <person name="Chowdhury L.M."/>
            <person name="Lal K."/>
            <person name="Jena J.K."/>
        </authorList>
    </citation>
    <scope>NUCLEOTIDE SEQUENCE [LARGE SCALE GENOMIC DNA]</scope>
    <source>
        <strain evidence="2">CM1030</strain>
        <tissue evidence="2">Blood</tissue>
    </source>
</reference>
<feature type="non-terminal residue" evidence="2">
    <location>
        <position position="1"/>
    </location>
</feature>